<name>A0A077FE87_9PSED</name>
<dbReference type="NCBIfam" id="TIGR01387">
    <property type="entry name" value="cztR_silR_copR"/>
    <property type="match status" value="1"/>
</dbReference>
<dbReference type="eggNOG" id="COG0745">
    <property type="taxonomic scope" value="Bacteria"/>
</dbReference>
<gene>
    <name evidence="10" type="ORF">PSAKL28_44250</name>
</gene>
<dbReference type="InterPro" id="IPR001789">
    <property type="entry name" value="Sig_transdc_resp-reg_receiver"/>
</dbReference>
<dbReference type="KEGG" id="palk:PSAKL28_44250"/>
<dbReference type="Pfam" id="PF00072">
    <property type="entry name" value="Response_reg"/>
    <property type="match status" value="1"/>
</dbReference>
<organism evidence="10 11">
    <name type="scientific">Pseudomonas alkylphenolica</name>
    <dbReference type="NCBI Taxonomy" id="237609"/>
    <lineage>
        <taxon>Bacteria</taxon>
        <taxon>Pseudomonadati</taxon>
        <taxon>Pseudomonadota</taxon>
        <taxon>Gammaproteobacteria</taxon>
        <taxon>Pseudomonadales</taxon>
        <taxon>Pseudomonadaceae</taxon>
        <taxon>Pseudomonas</taxon>
    </lineage>
</organism>
<dbReference type="GO" id="GO:0005829">
    <property type="term" value="C:cytosol"/>
    <property type="evidence" value="ECO:0007669"/>
    <property type="project" value="TreeGrafter"/>
</dbReference>
<evidence type="ECO:0000259" key="9">
    <source>
        <dbReference type="PROSITE" id="PS51755"/>
    </source>
</evidence>
<evidence type="ECO:0000256" key="7">
    <source>
        <dbReference type="PROSITE-ProRule" id="PRU01091"/>
    </source>
</evidence>
<accession>A0A077FE87</accession>
<dbReference type="InterPro" id="IPR039420">
    <property type="entry name" value="WalR-like"/>
</dbReference>
<evidence type="ECO:0000313" key="11">
    <source>
        <dbReference type="Proteomes" id="UP000028931"/>
    </source>
</evidence>
<protein>
    <submittedName>
        <fullName evidence="10">Two component heavy metal response transcriptional regulator CzrR</fullName>
    </submittedName>
</protein>
<dbReference type="PROSITE" id="PS50110">
    <property type="entry name" value="RESPONSE_REGULATORY"/>
    <property type="match status" value="1"/>
</dbReference>
<dbReference type="InterPro" id="IPR011006">
    <property type="entry name" value="CheY-like_superfamily"/>
</dbReference>
<dbReference type="SMART" id="SM00862">
    <property type="entry name" value="Trans_reg_C"/>
    <property type="match status" value="1"/>
</dbReference>
<dbReference type="SMART" id="SM00448">
    <property type="entry name" value="REC"/>
    <property type="match status" value="1"/>
</dbReference>
<dbReference type="GO" id="GO:0032993">
    <property type="term" value="C:protein-DNA complex"/>
    <property type="evidence" value="ECO:0007669"/>
    <property type="project" value="TreeGrafter"/>
</dbReference>
<keyword evidence="1 6" id="KW-0597">Phosphoprotein</keyword>
<dbReference type="AlphaFoldDB" id="A0A077FE87"/>
<feature type="domain" description="OmpR/PhoB-type" evidence="9">
    <location>
        <begin position="124"/>
        <end position="222"/>
    </location>
</feature>
<dbReference type="PANTHER" id="PTHR48111">
    <property type="entry name" value="REGULATOR OF RPOS"/>
    <property type="match status" value="1"/>
</dbReference>
<evidence type="ECO:0000259" key="8">
    <source>
        <dbReference type="PROSITE" id="PS50110"/>
    </source>
</evidence>
<feature type="DNA-binding region" description="OmpR/PhoB-type" evidence="7">
    <location>
        <begin position="124"/>
        <end position="222"/>
    </location>
</feature>
<dbReference type="GO" id="GO:0000156">
    <property type="term" value="F:phosphorelay response regulator activity"/>
    <property type="evidence" value="ECO:0007669"/>
    <property type="project" value="TreeGrafter"/>
</dbReference>
<dbReference type="GO" id="GO:0000976">
    <property type="term" value="F:transcription cis-regulatory region binding"/>
    <property type="evidence" value="ECO:0007669"/>
    <property type="project" value="TreeGrafter"/>
</dbReference>
<sequence length="224" mass="25575">MRVLVVEDEIKTAEYLQQGLSESGYVVDIAHNGVDALHLFSHNTYSLVLLDVNLPGIDGWDLLQTIRHTSRVRIIMLTARGRINDKLKGLDGGADDYLVKPFEFPELLARIRSLQRRGDELVEKTTLKIGDLELDSERHRVFRGGTRIDLTTKEFALLRLLMSRTGEALTRSQIISLVWDMNFDCDTNVIDVAIRRLRSKIDDPFETKLIHTLRGVGYIFEVRA</sequence>
<keyword evidence="5" id="KW-0804">Transcription</keyword>
<dbReference type="PANTHER" id="PTHR48111:SF41">
    <property type="entry name" value="TRANSCRIPTIONAL REGULATORY PROTEIN CUSR-RELATED"/>
    <property type="match status" value="1"/>
</dbReference>
<dbReference type="InterPro" id="IPR036388">
    <property type="entry name" value="WH-like_DNA-bd_sf"/>
</dbReference>
<feature type="domain" description="Response regulatory" evidence="8">
    <location>
        <begin position="2"/>
        <end position="115"/>
    </location>
</feature>
<evidence type="ECO:0000256" key="3">
    <source>
        <dbReference type="ARBA" id="ARBA00023015"/>
    </source>
</evidence>
<dbReference type="SUPFAM" id="SSF52172">
    <property type="entry name" value="CheY-like"/>
    <property type="match status" value="1"/>
</dbReference>
<evidence type="ECO:0000256" key="4">
    <source>
        <dbReference type="ARBA" id="ARBA00023125"/>
    </source>
</evidence>
<reference evidence="10 11" key="1">
    <citation type="submission" date="2014-07" db="EMBL/GenBank/DDBJ databases">
        <authorList>
            <person name="Lee K."/>
            <person name="Lim J.Y."/>
            <person name="Hwang I."/>
        </authorList>
    </citation>
    <scope>NUCLEOTIDE SEQUENCE [LARGE SCALE GENOMIC DNA]</scope>
    <source>
        <strain evidence="10 11">KL28</strain>
    </source>
</reference>
<dbReference type="EMBL" id="CP009048">
    <property type="protein sequence ID" value="AIL63568.1"/>
    <property type="molecule type" value="Genomic_DNA"/>
</dbReference>
<keyword evidence="2" id="KW-0902">Two-component regulatory system</keyword>
<dbReference type="CDD" id="cd19935">
    <property type="entry name" value="REC_OmpR_CusR-like"/>
    <property type="match status" value="1"/>
</dbReference>
<dbReference type="CDD" id="cd00383">
    <property type="entry name" value="trans_reg_C"/>
    <property type="match status" value="1"/>
</dbReference>
<dbReference type="Gene3D" id="1.10.10.10">
    <property type="entry name" value="Winged helix-like DNA-binding domain superfamily/Winged helix DNA-binding domain"/>
    <property type="match status" value="1"/>
</dbReference>
<keyword evidence="3" id="KW-0805">Transcription regulation</keyword>
<proteinExistence type="predicted"/>
<dbReference type="PROSITE" id="PS51755">
    <property type="entry name" value="OMPR_PHOB"/>
    <property type="match status" value="1"/>
</dbReference>
<dbReference type="RefSeq" id="WP_038614571.1">
    <property type="nucleotide sequence ID" value="NZ_CP009048.1"/>
</dbReference>
<dbReference type="InterPro" id="IPR006291">
    <property type="entry name" value="CusR-like"/>
</dbReference>
<dbReference type="FunFam" id="1.10.10.10:FF:000005">
    <property type="entry name" value="Two-component system response regulator"/>
    <property type="match status" value="1"/>
</dbReference>
<evidence type="ECO:0000256" key="5">
    <source>
        <dbReference type="ARBA" id="ARBA00023163"/>
    </source>
</evidence>
<dbReference type="Gene3D" id="6.10.250.690">
    <property type="match status" value="1"/>
</dbReference>
<keyword evidence="4 7" id="KW-0238">DNA-binding</keyword>
<evidence type="ECO:0000256" key="1">
    <source>
        <dbReference type="ARBA" id="ARBA00022553"/>
    </source>
</evidence>
<dbReference type="Gene3D" id="3.40.50.2300">
    <property type="match status" value="1"/>
</dbReference>
<dbReference type="InterPro" id="IPR001867">
    <property type="entry name" value="OmpR/PhoB-type_DNA-bd"/>
</dbReference>
<dbReference type="HOGENOM" id="CLU_000445_30_1_6"/>
<dbReference type="Proteomes" id="UP000028931">
    <property type="component" value="Chromosome"/>
</dbReference>
<evidence type="ECO:0000256" key="2">
    <source>
        <dbReference type="ARBA" id="ARBA00023012"/>
    </source>
</evidence>
<feature type="modified residue" description="4-aspartylphosphate" evidence="6">
    <location>
        <position position="51"/>
    </location>
</feature>
<evidence type="ECO:0000256" key="6">
    <source>
        <dbReference type="PROSITE-ProRule" id="PRU00169"/>
    </source>
</evidence>
<evidence type="ECO:0000313" key="10">
    <source>
        <dbReference type="EMBL" id="AIL63568.1"/>
    </source>
</evidence>
<dbReference type="GO" id="GO:0006355">
    <property type="term" value="P:regulation of DNA-templated transcription"/>
    <property type="evidence" value="ECO:0007669"/>
    <property type="project" value="InterPro"/>
</dbReference>
<dbReference type="FunFam" id="3.40.50.2300:FF:000001">
    <property type="entry name" value="DNA-binding response regulator PhoB"/>
    <property type="match status" value="1"/>
</dbReference>
<dbReference type="Pfam" id="PF00486">
    <property type="entry name" value="Trans_reg_C"/>
    <property type="match status" value="1"/>
</dbReference>
<dbReference type="OrthoDB" id="9802426at2"/>